<feature type="region of interest" description="Disordered" evidence="13">
    <location>
        <begin position="968"/>
        <end position="1042"/>
    </location>
</feature>
<proteinExistence type="predicted"/>
<keyword evidence="17" id="KW-1185">Reference proteome</keyword>
<dbReference type="EMBL" id="MIGC01002807">
    <property type="protein sequence ID" value="PHJ20370.1"/>
    <property type="molecule type" value="Genomic_DNA"/>
</dbReference>
<evidence type="ECO:0000256" key="3">
    <source>
        <dbReference type="ARBA" id="ARBA00022568"/>
    </source>
</evidence>
<feature type="transmembrane region" description="Helical" evidence="14">
    <location>
        <begin position="229"/>
        <end position="245"/>
    </location>
</feature>
<dbReference type="Gene3D" id="1.20.120.350">
    <property type="entry name" value="Voltage-gated potassium channels. Chain C"/>
    <property type="match status" value="4"/>
</dbReference>
<evidence type="ECO:0000256" key="12">
    <source>
        <dbReference type="ARBA" id="ARBA00023303"/>
    </source>
</evidence>
<feature type="transmembrane region" description="Helical" evidence="14">
    <location>
        <begin position="1269"/>
        <end position="1287"/>
    </location>
</feature>
<feature type="transmembrane region" description="Helical" evidence="14">
    <location>
        <begin position="1798"/>
        <end position="1818"/>
    </location>
</feature>
<keyword evidence="9" id="KW-0406">Ion transport</keyword>
<dbReference type="Proteomes" id="UP000221165">
    <property type="component" value="Unassembled WGS sequence"/>
</dbReference>
<evidence type="ECO:0000256" key="10">
    <source>
        <dbReference type="ARBA" id="ARBA00023136"/>
    </source>
</evidence>
<evidence type="ECO:0000256" key="8">
    <source>
        <dbReference type="ARBA" id="ARBA00022989"/>
    </source>
</evidence>
<keyword evidence="7" id="KW-0851">Voltage-gated channel</keyword>
<feature type="transmembrane region" description="Helical" evidence="14">
    <location>
        <begin position="260"/>
        <end position="277"/>
    </location>
</feature>
<dbReference type="PANTHER" id="PTHR45628">
    <property type="entry name" value="VOLTAGE-DEPENDENT CALCIUM CHANNEL TYPE A SUBUNIT ALPHA-1"/>
    <property type="match status" value="1"/>
</dbReference>
<sequence length="2601" mass="289461">MCATTGRNLFPPSRTAKLGGRSCARPAQLVHHRSFLPGTAVSRLTVPTGRDQAKMAAAPEVPPSHVARAGESTRLPHEEEGRRVSIKLVPDVVGLIDKSYEQEQSGGWSSWSSIKHKGKELWTCLAEAFEAYTDRDYSWKSYGLFPLENKFRQCCVVLSESDVLKYFLITYVCVNEFLHLQTESMGFPQAVADILEYLLIAFLFLEFVYESVALGLWRGRKCYFRRFRCLFNFFVLVVAVVSYPIETVGNCQPPTFAPAVPWYTSEVSLFFALTRNLRVLRLFANKTSHSIFTIFVKCLSNLLALAGLAGIFVFFFVIVYFHTYSYTQFNLCYFRPPVSTVPQSWLEPAASLDRNAVCYADSGFWEFDRRQSHICGPQVPCDEGTECRSLFEFPHSSGLCSPHELHKLDEAAVDILQTTPVGDYGTTGFQDIFSALVSLLECVTLEGWTDVMYRLADGDYDYRGVLVYILHHVVVVLGNLVLMNLIVAVMWESTILETSKARSVEAKKEDLQMYEILGMEWIRFLFRKVAEHDVIQNEAKTLEYLLAYSKNAKSLADDHCPPPTNPDAAAGAETAAATTTTTAPRGNGIASRWKRFRRQVYRVVVRKSYVTVVFLVSALDCALIVLSGANGSFDGLAYWSFICFVIYTVDVALQLVAIGWRSFLRDGFKMYDLLIALIGLLEVSFSLGACSSLVSCSPEQIAGASDAIKKADFIIATLHSLRIFKVVRNFIPFRLLLEVMAVLLQKVFFMYCLLLFFVYVFSTFGYVLFFDPDYEREWVSHGLQVTKYSNFTTIWQTVLLVFGLMTGESWNVVMREFYSVYRDKSHVIPGSTVPSNVVFSSENRAYIICFYLFVSVVVLCCFCYNVFGAVLIGQYVTVRKIVFNQHIFRFLRLCRELGIEMPTSATIETSNLQHMYSLAGQSAIGRKKTRRALSEFLRPRSRSEALATPSSTSGAAWMIKRLTQSVTRISSARRQSRAASASGSSRPAKKKDRLLRVKVRRDLQDTRPMPSGFLWRKKRRPSDAVNAENKREPIPDSTGLLQDGPAMLLTSGLSDSEPVAQTTAKTASQNAAWAIAPEEEALASSQLSLFKGPRTSSDIAPTGTARLHHLGMHRRNTYFEIQSKIASSASGVTVTTFAVAAEEEELSLPGSLCYRCSVGIIYCCDALLQALMYPFQLLSRKIVSVDTERPDAIIDFIALILDEEFRGGTGTVNRTSPQADHSAPRRQSVHRQNLGQNTSVTGVEEAPSLSVFRRGPVGAFLQWLVTRPAYEWTIAALDVISILSLVVECEMTEVKGAEGVFAVFEWVYAFMFLVEALLKLLAHGCHQGECLALRTKATRVSFVISITSCIFLLLNQAIFDGGTIFEDYGEARRTPLFRLVKVFRSLRCIHLFSLVELKGVRIVARSLVACMRSLAILCVFLTVVFVMVASIMSQVMRHGYVPPEDPEEIVYTFYNFTDAWLGTFVLATAEGWPLVLAKLLDQNPSHGKPILFLVFLFISAVSIFCIKMCIGIIVDASRRAKTRLELEGSLLSPTVHKWIEIQELLFNAPLQHGDTLPDFSNADGKTVAYIRKKVATVVTHRWFHLAVGIHTCVCCILLFFYGPWVDLWGERMDPRGRRQLHFAIVGLSFLFFVEVGMKIVARGRLFFRDKLDVVDVVLCCVVFSMLIADTVLGVRLDTPREPLTFWPLSFRLFRIARILYRQVAFFQTLFTTVSRLAKSFANVLALVGLTLFFFGIWGVVLFNDAPLEKYFNRHANFKHLSRAIMALVGSCTGEDWHMILEQLRRHYIAHDQPLMKGLVVIFFLSFIILVFFILMDLFTTTVLEEYMDTVKNENLWKISRQHRVLLDRWNPKNEPSLNFKTLDEMIGILITIEQPIGLKHKFFPDEKKSVILGYLAKYGLPLYNDGRVHIREVALNCVKRACEFHAMSHGDMDMKDGQVELNPRVISGWMGKFPEVNNASMPYDLYHHLAANVIQQWFRKRHIMINTNIANPRWCAARVVSFLVEARHLRTRRQSGRLGQRDSQIDPRYLSGGTRRRSNRRRSRENSSCSTDCGSVTSASSGTPYESNGTSNSRQTTPRSVPRWSLSEAGSHHEGSRAPFDVDLTPCVLFEPCLLVATDTTSLGGRRASKATSEPTDYGNQCDSSERRPSLLKRNLVSTAVQPRDSEKQLQNKPEPSEITGLNLTTSGGVTGGSLQHFNSDNVSRPRRSQLGMGEYLLLSENRPDRGPTATGDRSMVSVSTENTAGVTQEEHGRGFCLPCAIPEGGDGSQEDVGGGRPSFPSAITEETDEDRCGDESLCLPGMIPGEPDGGRVDDVNGSSCSPSPILEPDWGRDGEEGANPRVPVTVPEEPNGGHVLEEDGSLRLSSSAPVQADRALEGEKGASEYSPFVALEETDRDCDGEKGTGDCAPIVVSRERDRAHEGEEGAAQPAPVVVSEDPDRANEREEDAVQPAPAVVAGDPDRATEREEGAAQPAPGVVAGDPDRANEREEDAVQPAPVVVSEVPDRAREGEEGGAQSAPVVVSGDFERAQEGEEDGSLPLHSSAPQEAGRGSEDDKAGGVFLPTAVPGESDEKHDDEGDEGFHLPNTVPGDPGIGSEDQE</sequence>
<keyword evidence="5 14" id="KW-0812">Transmembrane</keyword>
<dbReference type="RefSeq" id="XP_067922058.1">
    <property type="nucleotide sequence ID" value="XM_068065966.1"/>
</dbReference>
<feature type="transmembrane region" description="Helical" evidence="14">
    <location>
        <begin position="1339"/>
        <end position="1359"/>
    </location>
</feature>
<feature type="compositionally biased region" description="Basic residues" evidence="13">
    <location>
        <begin position="987"/>
        <end position="999"/>
    </location>
</feature>
<feature type="compositionally biased region" description="Polar residues" evidence="13">
    <location>
        <begin position="2051"/>
        <end position="2079"/>
    </location>
</feature>
<reference evidence="16 17" key="1">
    <citation type="journal article" date="2017" name="Int. J. Parasitol.">
        <title>The genome of the protozoan parasite Cystoisospora suis and a reverse vaccinology approach to identify vaccine candidates.</title>
        <authorList>
            <person name="Palmieri N."/>
            <person name="Shrestha A."/>
            <person name="Ruttkowski B."/>
            <person name="Beck T."/>
            <person name="Vogl C."/>
            <person name="Tomley F."/>
            <person name="Blake D.P."/>
            <person name="Joachim A."/>
        </authorList>
    </citation>
    <scope>NUCLEOTIDE SEQUENCE [LARGE SCALE GENOMIC DNA]</scope>
    <source>
        <strain evidence="16 17">Wien I</strain>
    </source>
</reference>
<gene>
    <name evidence="16" type="ORF">CSUI_005796</name>
</gene>
<dbReference type="GO" id="GO:0008331">
    <property type="term" value="F:high voltage-gated calcium channel activity"/>
    <property type="evidence" value="ECO:0007669"/>
    <property type="project" value="TreeGrafter"/>
</dbReference>
<dbReference type="SUPFAM" id="SSF81324">
    <property type="entry name" value="Voltage-gated potassium channels"/>
    <property type="match status" value="2"/>
</dbReference>
<evidence type="ECO:0000256" key="5">
    <source>
        <dbReference type="ARBA" id="ARBA00022692"/>
    </source>
</evidence>
<protein>
    <submittedName>
        <fullName evidence="16">Cation channel family protein</fullName>
    </submittedName>
</protein>
<feature type="region of interest" description="Disordered" evidence="13">
    <location>
        <begin position="560"/>
        <end position="586"/>
    </location>
</feature>
<feature type="transmembrane region" description="Helical" evidence="14">
    <location>
        <begin position="1653"/>
        <end position="1672"/>
    </location>
</feature>
<dbReference type="InterPro" id="IPR005821">
    <property type="entry name" value="Ion_trans_dom"/>
</dbReference>
<keyword evidence="8 14" id="KW-1133">Transmembrane helix</keyword>
<dbReference type="PANTHER" id="PTHR45628:SF7">
    <property type="entry name" value="VOLTAGE-DEPENDENT CALCIUM CHANNEL TYPE A SUBUNIT ALPHA-1"/>
    <property type="match status" value="1"/>
</dbReference>
<keyword evidence="6" id="KW-0106">Calcium</keyword>
<evidence type="ECO:0000256" key="9">
    <source>
        <dbReference type="ARBA" id="ARBA00023065"/>
    </source>
</evidence>
<keyword evidence="2" id="KW-0813">Transport</keyword>
<comment type="caution">
    <text evidence="16">The sequence shown here is derived from an EMBL/GenBank/DDBJ whole genome shotgun (WGS) entry which is preliminary data.</text>
</comment>
<feature type="compositionally biased region" description="Polar residues" evidence="13">
    <location>
        <begin position="2130"/>
        <end position="2143"/>
    </location>
</feature>
<feature type="region of interest" description="Disordered" evidence="13">
    <location>
        <begin position="2219"/>
        <end position="2238"/>
    </location>
</feature>
<keyword evidence="11" id="KW-0325">Glycoprotein</keyword>
<evidence type="ECO:0000313" key="16">
    <source>
        <dbReference type="EMBL" id="PHJ20370.1"/>
    </source>
</evidence>
<accession>A0A2C6KIP1</accession>
<feature type="compositionally biased region" description="Basic and acidic residues" evidence="13">
    <location>
        <begin position="2460"/>
        <end position="2470"/>
    </location>
</feature>
<feature type="region of interest" description="Disordered" evidence="13">
    <location>
        <begin position="2305"/>
        <end position="2601"/>
    </location>
</feature>
<dbReference type="GO" id="GO:0005891">
    <property type="term" value="C:voltage-gated calcium channel complex"/>
    <property type="evidence" value="ECO:0007669"/>
    <property type="project" value="TreeGrafter"/>
</dbReference>
<feature type="compositionally biased region" description="Low complexity" evidence="13">
    <location>
        <begin position="968"/>
        <end position="986"/>
    </location>
</feature>
<feature type="region of interest" description="Disordered" evidence="13">
    <location>
        <begin position="2123"/>
        <end position="2209"/>
    </location>
</feature>
<feature type="compositionally biased region" description="Basic and acidic residues" evidence="13">
    <location>
        <begin position="2571"/>
        <end position="2583"/>
    </location>
</feature>
<feature type="region of interest" description="Disordered" evidence="13">
    <location>
        <begin position="2013"/>
        <end position="2098"/>
    </location>
</feature>
<comment type="subcellular location">
    <subcellularLocation>
        <location evidence="1">Membrane</location>
        <topology evidence="1">Multi-pass membrane protein</topology>
    </subcellularLocation>
</comment>
<feature type="transmembrane region" description="Helical" evidence="14">
    <location>
        <begin position="1299"/>
        <end position="1318"/>
    </location>
</feature>
<feature type="region of interest" description="Disordered" evidence="13">
    <location>
        <begin position="1211"/>
        <end position="1231"/>
    </location>
</feature>
<feature type="compositionally biased region" description="Basic residues" evidence="13">
    <location>
        <begin position="2034"/>
        <end position="2043"/>
    </location>
</feature>
<dbReference type="InterPro" id="IPR050599">
    <property type="entry name" value="VDCC_alpha-1_subunit"/>
</dbReference>
<feature type="compositionally biased region" description="Low complexity" evidence="13">
    <location>
        <begin position="568"/>
        <end position="583"/>
    </location>
</feature>
<dbReference type="Gene3D" id="1.10.287.70">
    <property type="match status" value="4"/>
</dbReference>
<feature type="transmembrane region" description="Helical" evidence="14">
    <location>
        <begin position="1409"/>
        <end position="1432"/>
    </location>
</feature>
<feature type="transmembrane region" description="Helical" evidence="14">
    <location>
        <begin position="791"/>
        <end position="813"/>
    </location>
</feature>
<dbReference type="InterPro" id="IPR027359">
    <property type="entry name" value="Volt_channel_dom_sf"/>
</dbReference>
<feature type="compositionally biased region" description="Low complexity" evidence="13">
    <location>
        <begin position="2471"/>
        <end position="2481"/>
    </location>
</feature>
<evidence type="ECO:0000313" key="17">
    <source>
        <dbReference type="Proteomes" id="UP000221165"/>
    </source>
</evidence>
<feature type="transmembrane region" description="Helical" evidence="14">
    <location>
        <begin position="298"/>
        <end position="321"/>
    </location>
</feature>
<feature type="transmembrane region" description="Helical" evidence="14">
    <location>
        <begin position="748"/>
        <end position="770"/>
    </location>
</feature>
<feature type="transmembrane region" description="Helical" evidence="14">
    <location>
        <begin position="1622"/>
        <end position="1641"/>
    </location>
</feature>
<dbReference type="VEuPathDB" id="ToxoDB:CSUI_005796"/>
<feature type="transmembrane region" description="Helical" evidence="14">
    <location>
        <begin position="1720"/>
        <end position="1740"/>
    </location>
</feature>
<keyword evidence="3" id="KW-0109">Calcium transport</keyword>
<evidence type="ECO:0000256" key="1">
    <source>
        <dbReference type="ARBA" id="ARBA00004141"/>
    </source>
</evidence>
<feature type="transmembrane region" description="Helical" evidence="14">
    <location>
        <begin position="1582"/>
        <end position="1602"/>
    </location>
</feature>
<evidence type="ECO:0000256" key="6">
    <source>
        <dbReference type="ARBA" id="ARBA00022837"/>
    </source>
</evidence>
<dbReference type="GO" id="GO:0098703">
    <property type="term" value="P:calcium ion import across plasma membrane"/>
    <property type="evidence" value="ECO:0007669"/>
    <property type="project" value="TreeGrafter"/>
</dbReference>
<feature type="transmembrane region" description="Helical" evidence="14">
    <location>
        <begin position="604"/>
        <end position="626"/>
    </location>
</feature>
<keyword evidence="12" id="KW-0407">Ion channel</keyword>
<feature type="domain" description="Ion transport" evidence="15">
    <location>
        <begin position="168"/>
        <end position="494"/>
    </location>
</feature>
<evidence type="ECO:0000259" key="15">
    <source>
        <dbReference type="Pfam" id="PF00520"/>
    </source>
</evidence>
<feature type="transmembrane region" description="Helical" evidence="14">
    <location>
        <begin position="638"/>
        <end position="660"/>
    </location>
</feature>
<dbReference type="GeneID" id="94429177"/>
<keyword evidence="4" id="KW-0107">Calcium channel</keyword>
<feature type="transmembrane region" description="Helical" evidence="14">
    <location>
        <begin position="197"/>
        <end position="217"/>
    </location>
</feature>
<evidence type="ECO:0000256" key="4">
    <source>
        <dbReference type="ARBA" id="ARBA00022673"/>
    </source>
</evidence>
<evidence type="ECO:0000256" key="14">
    <source>
        <dbReference type="SAM" id="Phobius"/>
    </source>
</evidence>
<evidence type="ECO:0000256" key="7">
    <source>
        <dbReference type="ARBA" id="ARBA00022882"/>
    </source>
</evidence>
<feature type="transmembrane region" description="Helical" evidence="14">
    <location>
        <begin position="1490"/>
        <end position="1514"/>
    </location>
</feature>
<evidence type="ECO:0000256" key="13">
    <source>
        <dbReference type="SAM" id="MobiDB-lite"/>
    </source>
</evidence>
<dbReference type="Pfam" id="PF00520">
    <property type="entry name" value="Ion_trans"/>
    <property type="match status" value="4"/>
</dbReference>
<feature type="domain" description="Ion transport" evidence="15">
    <location>
        <begin position="612"/>
        <end position="878"/>
    </location>
</feature>
<keyword evidence="10 14" id="KW-0472">Membrane</keyword>
<feature type="domain" description="Ion transport" evidence="15">
    <location>
        <begin position="1268"/>
        <end position="1519"/>
    </location>
</feature>
<feature type="transmembrane region" description="Helical" evidence="14">
    <location>
        <begin position="465"/>
        <end position="491"/>
    </location>
</feature>
<feature type="compositionally biased region" description="Basic and acidic residues" evidence="13">
    <location>
        <begin position="2414"/>
        <end position="2424"/>
    </location>
</feature>
<dbReference type="OrthoDB" id="332068at2759"/>
<feature type="domain" description="Ion transport" evidence="15">
    <location>
        <begin position="1580"/>
        <end position="1828"/>
    </location>
</feature>
<feature type="region of interest" description="Disordered" evidence="13">
    <location>
        <begin position="1"/>
        <end position="21"/>
    </location>
</feature>
<organism evidence="16 17">
    <name type="scientific">Cystoisospora suis</name>
    <dbReference type="NCBI Taxonomy" id="483139"/>
    <lineage>
        <taxon>Eukaryota</taxon>
        <taxon>Sar</taxon>
        <taxon>Alveolata</taxon>
        <taxon>Apicomplexa</taxon>
        <taxon>Conoidasida</taxon>
        <taxon>Coccidia</taxon>
        <taxon>Eucoccidiorida</taxon>
        <taxon>Eimeriorina</taxon>
        <taxon>Sarcocystidae</taxon>
        <taxon>Cystoisospora</taxon>
    </lineage>
</organism>
<feature type="transmembrane region" description="Helical" evidence="14">
    <location>
        <begin position="845"/>
        <end position="872"/>
    </location>
</feature>
<evidence type="ECO:0000256" key="2">
    <source>
        <dbReference type="ARBA" id="ARBA00022448"/>
    </source>
</evidence>
<evidence type="ECO:0000256" key="11">
    <source>
        <dbReference type="ARBA" id="ARBA00023180"/>
    </source>
</evidence>
<name>A0A2C6KIP1_9APIC</name>